<dbReference type="AlphaFoldDB" id="A0A7H2Q8H2"/>
<proteinExistence type="predicted"/>
<dbReference type="RefSeq" id="WP_190977767.1">
    <property type="nucleotide sequence ID" value="NZ_CP061568.1"/>
</dbReference>
<name>A0A7H2Q8H2_9GAMM</name>
<gene>
    <name evidence="1" type="ORF">IC779_15100</name>
</gene>
<dbReference type="Proteomes" id="UP000516672">
    <property type="component" value="Chromosome"/>
</dbReference>
<reference evidence="1 2" key="1">
    <citation type="submission" date="2020-09" db="EMBL/GenBank/DDBJ databases">
        <authorList>
            <person name="Chen F.-J."/>
            <person name="Lee Y.-T."/>
        </authorList>
    </citation>
    <scope>NUCLEOTIDE SEQUENCE [LARGE SCALE GENOMIC DNA]</scope>
    <source>
        <strain evidence="1 2">AS42</strain>
    </source>
</reference>
<accession>A0A7H2Q8H2</accession>
<protein>
    <submittedName>
        <fullName evidence="1">Uncharacterized protein</fullName>
    </submittedName>
</protein>
<reference evidence="2" key="2">
    <citation type="submission" date="2020-10" db="EMBL/GenBank/DDBJ databases">
        <title>Clinical and molecular characterization of Acinetobacter seifertii in Taiwan.</title>
        <authorList>
            <person name="Li L.-H."/>
            <person name="Yang Y.-S."/>
            <person name="Sun J.-R."/>
            <person name="Huang T.-W."/>
            <person name="Huang W.-C."/>
            <person name="Wang Y.-C."/>
            <person name="Kuo T.-H."/>
            <person name="Kuo S.-C."/>
            <person name="Chen T.-L."/>
        </authorList>
    </citation>
    <scope>NUCLEOTIDE SEQUENCE [LARGE SCALE GENOMIC DNA]</scope>
    <source>
        <strain evidence="2">AS42</strain>
    </source>
</reference>
<dbReference type="EMBL" id="CP061828">
    <property type="protein sequence ID" value="QOD72396.1"/>
    <property type="molecule type" value="Genomic_DNA"/>
</dbReference>
<evidence type="ECO:0000313" key="1">
    <source>
        <dbReference type="EMBL" id="QOD72396.1"/>
    </source>
</evidence>
<sequence length="711" mass="74979">MSGSNSTVSLTLQIKGQQAAQEMKRISDQQVQATTKINTQWTQIGSAQAKFVNTARAGTRETLNTARAGDQLLRTNRLLEDVLRQQSIQTRLQSQLLKQQVSSAQQLVNSAKQVEQSTKRTHQSTQQTVSLWQKGSQVAGGLAGGFMAAKAVVATPLERNRNFAATVFDATASITNGFAGMTTAQAKAANAELMGYTKDAVRKGHGTVEGVSEAAGILSASGNYEKISDLREPLIAVAKSAFASGASETDMARLAGQAKQFGIPSNRTQAALDRMMGSGFAGGFELRDMAQFLPNVLGLAVKAGYGGEAGLNTVTTHLQLARKYTGTPGEAATNVGDLYNLETQKHFKETIAKYVVPEAGDPTKIGKKGKKVFDLTKYLVNNQLEGVDTITALANLMNRQLSKSSEYNNLNSKLALAVKNKDQKQIENIRKSIELVIAGTFGDVFHNQQSLSGMTAIVNGVKNGDFKTIYDKSWNSAGSVDRVADIKGDNEFAQAGALQQETILAQVKLYESVNSKLGDFEQGLVGVMQNNQGLTAATIAATGALTVLAATAGGAAIGGVLGGKGGPTIVGGAGKVSGAAKTAGLVGAAYTGYQIFKPVDDAGYSLVSNLLAKVGIGSGGDRPDFVQQAIEQSKAQQTSAEEKSNQLISEQQKQNALSQELINKINTLIGVTGQSKPINFSGGLLGAISEHAATEEKRHGASNVPFYLQRH</sequence>
<organism evidence="1 2">
    <name type="scientific">Acinetobacter seifertii</name>
    <dbReference type="NCBI Taxonomy" id="1530123"/>
    <lineage>
        <taxon>Bacteria</taxon>
        <taxon>Pseudomonadati</taxon>
        <taxon>Pseudomonadota</taxon>
        <taxon>Gammaproteobacteria</taxon>
        <taxon>Moraxellales</taxon>
        <taxon>Moraxellaceae</taxon>
        <taxon>Acinetobacter</taxon>
        <taxon>Acinetobacter calcoaceticus/baumannii complex</taxon>
    </lineage>
</organism>
<evidence type="ECO:0000313" key="2">
    <source>
        <dbReference type="Proteomes" id="UP000516672"/>
    </source>
</evidence>